<comment type="similarity">
    <text evidence="10 11">Belongs to the TonB-dependent receptor family.</text>
</comment>
<protein>
    <submittedName>
        <fullName evidence="15">TonB-dependent receptor</fullName>
    </submittedName>
</protein>
<evidence type="ECO:0000256" key="1">
    <source>
        <dbReference type="ARBA" id="ARBA00004571"/>
    </source>
</evidence>
<comment type="caution">
    <text evidence="15">The sequence shown here is derived from an EMBL/GenBank/DDBJ whole genome shotgun (WGS) entry which is preliminary data.</text>
</comment>
<evidence type="ECO:0000256" key="7">
    <source>
        <dbReference type="ARBA" id="ARBA00023136"/>
    </source>
</evidence>
<dbReference type="RefSeq" id="WP_324179917.1">
    <property type="nucleotide sequence ID" value="NZ_BAABAW010000007.1"/>
</dbReference>
<dbReference type="Pfam" id="PF07715">
    <property type="entry name" value="Plug"/>
    <property type="match status" value="1"/>
</dbReference>
<dbReference type="InterPro" id="IPR037066">
    <property type="entry name" value="Plug_dom_sf"/>
</dbReference>
<feature type="domain" description="TonB-dependent receptor plug" evidence="14">
    <location>
        <begin position="46"/>
        <end position="144"/>
    </location>
</feature>
<evidence type="ECO:0000256" key="2">
    <source>
        <dbReference type="ARBA" id="ARBA00022448"/>
    </source>
</evidence>
<feature type="domain" description="TonB-dependent receptor-like beta-barrel" evidence="13">
    <location>
        <begin position="173"/>
        <end position="594"/>
    </location>
</feature>
<evidence type="ECO:0000256" key="4">
    <source>
        <dbReference type="ARBA" id="ARBA00022692"/>
    </source>
</evidence>
<dbReference type="EMBL" id="JAYKLX010000004">
    <property type="protein sequence ID" value="MEB3345889.1"/>
    <property type="molecule type" value="Genomic_DNA"/>
</dbReference>
<gene>
    <name evidence="15" type="ORF">U6A24_10470</name>
</gene>
<dbReference type="Pfam" id="PF00593">
    <property type="entry name" value="TonB_dep_Rec_b-barrel"/>
    <property type="match status" value="1"/>
</dbReference>
<dbReference type="Gene3D" id="2.170.130.10">
    <property type="entry name" value="TonB-dependent receptor, plug domain"/>
    <property type="match status" value="1"/>
</dbReference>
<dbReference type="InterPro" id="IPR000531">
    <property type="entry name" value="Beta-barrel_TonB"/>
</dbReference>
<dbReference type="SUPFAM" id="SSF56935">
    <property type="entry name" value="Porins"/>
    <property type="match status" value="1"/>
</dbReference>
<evidence type="ECO:0000313" key="15">
    <source>
        <dbReference type="EMBL" id="MEB3345889.1"/>
    </source>
</evidence>
<feature type="signal peptide" evidence="12">
    <location>
        <begin position="1"/>
        <end position="21"/>
    </location>
</feature>
<evidence type="ECO:0000256" key="8">
    <source>
        <dbReference type="ARBA" id="ARBA00023170"/>
    </source>
</evidence>
<dbReference type="PANTHER" id="PTHR30069:SF29">
    <property type="entry name" value="HEMOGLOBIN AND HEMOGLOBIN-HAPTOGLOBIN-BINDING PROTEIN 1-RELATED"/>
    <property type="match status" value="1"/>
</dbReference>
<keyword evidence="9 10" id="KW-0998">Cell outer membrane</keyword>
<accession>A0ABU5ZV49</accession>
<reference evidence="15 16" key="1">
    <citation type="journal article" date="2013" name="Int. J. Syst. Evol. Microbiol.">
        <title>Aquimarina gracilis sp. nov., isolated from the gut microflora of a mussel, Mytilus coruscus, and emended description of Aquimarina spongiae.</title>
        <authorList>
            <person name="Park S.C."/>
            <person name="Choe H.N."/>
            <person name="Baik K.S."/>
            <person name="Seong C.N."/>
        </authorList>
    </citation>
    <scope>NUCLEOTIDE SEQUENCE [LARGE SCALE GENOMIC DNA]</scope>
    <source>
        <strain evidence="15 16">PSC32</strain>
    </source>
</reference>
<keyword evidence="4 10" id="KW-0812">Transmembrane</keyword>
<evidence type="ECO:0000256" key="10">
    <source>
        <dbReference type="PROSITE-ProRule" id="PRU01360"/>
    </source>
</evidence>
<evidence type="ECO:0000256" key="12">
    <source>
        <dbReference type="SAM" id="SignalP"/>
    </source>
</evidence>
<keyword evidence="3 10" id="KW-1134">Transmembrane beta strand</keyword>
<comment type="subcellular location">
    <subcellularLocation>
        <location evidence="1 10">Cell outer membrane</location>
        <topology evidence="1 10">Multi-pass membrane protein</topology>
    </subcellularLocation>
</comment>
<evidence type="ECO:0000313" key="16">
    <source>
        <dbReference type="Proteomes" id="UP001327027"/>
    </source>
</evidence>
<dbReference type="PANTHER" id="PTHR30069">
    <property type="entry name" value="TONB-DEPENDENT OUTER MEMBRANE RECEPTOR"/>
    <property type="match status" value="1"/>
</dbReference>
<keyword evidence="2 10" id="KW-0813">Transport</keyword>
<proteinExistence type="inferred from homology"/>
<evidence type="ECO:0000256" key="11">
    <source>
        <dbReference type="RuleBase" id="RU003357"/>
    </source>
</evidence>
<keyword evidence="6 11" id="KW-0798">TonB box</keyword>
<keyword evidence="8 15" id="KW-0675">Receptor</keyword>
<keyword evidence="7 10" id="KW-0472">Membrane</keyword>
<dbReference type="InterPro" id="IPR039426">
    <property type="entry name" value="TonB-dep_rcpt-like"/>
</dbReference>
<dbReference type="Proteomes" id="UP001327027">
    <property type="component" value="Unassembled WGS sequence"/>
</dbReference>
<organism evidence="15 16">
    <name type="scientific">Aquimarina gracilis</name>
    <dbReference type="NCBI Taxonomy" id="874422"/>
    <lineage>
        <taxon>Bacteria</taxon>
        <taxon>Pseudomonadati</taxon>
        <taxon>Bacteroidota</taxon>
        <taxon>Flavobacteriia</taxon>
        <taxon>Flavobacteriales</taxon>
        <taxon>Flavobacteriaceae</taxon>
        <taxon>Aquimarina</taxon>
    </lineage>
</organism>
<name>A0ABU5ZV49_9FLAO</name>
<evidence type="ECO:0000256" key="3">
    <source>
        <dbReference type="ARBA" id="ARBA00022452"/>
    </source>
</evidence>
<keyword evidence="5 12" id="KW-0732">Signal</keyword>
<evidence type="ECO:0000256" key="5">
    <source>
        <dbReference type="ARBA" id="ARBA00022729"/>
    </source>
</evidence>
<keyword evidence="16" id="KW-1185">Reference proteome</keyword>
<dbReference type="PROSITE" id="PS52016">
    <property type="entry name" value="TONB_DEPENDENT_REC_3"/>
    <property type="match status" value="1"/>
</dbReference>
<dbReference type="InterPro" id="IPR036942">
    <property type="entry name" value="Beta-barrel_TonB_sf"/>
</dbReference>
<evidence type="ECO:0000259" key="13">
    <source>
        <dbReference type="Pfam" id="PF00593"/>
    </source>
</evidence>
<evidence type="ECO:0000256" key="9">
    <source>
        <dbReference type="ARBA" id="ARBA00023237"/>
    </source>
</evidence>
<sequence>MKKKTHYILLFIAFSAVSVFAQNDSITQLEEVIVSDIKLKKFSEGYKVQTLSDSVIKRNDISLTSLLRYNSTIFFRENGIGGISSASFRGTSASQTAVIWNGININSQLNGQTDFNTVSVNNYDNIDVRSGGGSVQYGSGAIGGSIHLNNEFRFSNHFTNTLRTSYGSFNTTKVNYKSKYGTKKIYADVGIDAINSDNDYKYLGTEFRNQNGGFKNLNLNASFGVFLSDNNVLKAYHNTFLSDRNFSGILSGTAISPSNDAYEDINSRSLITWKHFNDSYISKLSVAHLHEMYRFFDDKDSEEYDFGKSNNLYTKYEFLYHLNDDIQLNAIADYSFIQGEGTNFGNSEDRNIFSGVLLFKHKLSEKLNYGVNLRQEITGDYDSPLLFALDAKYKFSKFYAIKFNGSRNYRIPTYNDLYWVGPGGLGNPDLKPETSLQAEIGHEISYKSIALSINGYYINAQDLIRWIPVSGTVWSPVNIDEVESYGAEIGVTYQKKWHNHEVLWQSNYAYTVSEDKELGKQLIYVPFHKLTSSISYSYNRFSMFYQLLYNDAVFITTDNTREIDGYDVSNLGLGFTYFKKDNKEFTVDFRVNNIYNRNYQNVGFRPMPNRNYQIQLIFKL</sequence>
<dbReference type="Gene3D" id="2.40.170.20">
    <property type="entry name" value="TonB-dependent receptor, beta-barrel domain"/>
    <property type="match status" value="1"/>
</dbReference>
<evidence type="ECO:0000259" key="14">
    <source>
        <dbReference type="Pfam" id="PF07715"/>
    </source>
</evidence>
<evidence type="ECO:0000256" key="6">
    <source>
        <dbReference type="ARBA" id="ARBA00023077"/>
    </source>
</evidence>
<feature type="chain" id="PRO_5046394089" evidence="12">
    <location>
        <begin position="22"/>
        <end position="620"/>
    </location>
</feature>
<dbReference type="InterPro" id="IPR012910">
    <property type="entry name" value="Plug_dom"/>
</dbReference>